<dbReference type="AlphaFoldDB" id="A0A919K5V9"/>
<accession>A0A919K5V9</accession>
<comment type="caution">
    <text evidence="1">The sequence shown here is derived from an EMBL/GenBank/DDBJ whole genome shotgun (WGS) entry which is preliminary data.</text>
</comment>
<proteinExistence type="predicted"/>
<gene>
    <name evidence="1" type="ORF">Ari01nite_68370</name>
</gene>
<organism evidence="1 2">
    <name type="scientific">Paractinoplanes rishiriensis</name>
    <dbReference type="NCBI Taxonomy" id="1050105"/>
    <lineage>
        <taxon>Bacteria</taxon>
        <taxon>Bacillati</taxon>
        <taxon>Actinomycetota</taxon>
        <taxon>Actinomycetes</taxon>
        <taxon>Micromonosporales</taxon>
        <taxon>Micromonosporaceae</taxon>
        <taxon>Paractinoplanes</taxon>
    </lineage>
</organism>
<dbReference type="EMBL" id="BOMV01000071">
    <property type="protein sequence ID" value="GIE99372.1"/>
    <property type="molecule type" value="Genomic_DNA"/>
</dbReference>
<evidence type="ECO:0000313" key="2">
    <source>
        <dbReference type="Proteomes" id="UP000636960"/>
    </source>
</evidence>
<protein>
    <submittedName>
        <fullName evidence="1">Uncharacterized protein</fullName>
    </submittedName>
</protein>
<sequence>MRRHRITTPERAAQEILDGMERDAYRILVGRDAKLMDVLYRLNPRRSAALTAAKMQSLLER</sequence>
<reference evidence="1" key="1">
    <citation type="submission" date="2021-01" db="EMBL/GenBank/DDBJ databases">
        <title>Whole genome shotgun sequence of Actinoplanes rishiriensis NBRC 108556.</title>
        <authorList>
            <person name="Komaki H."/>
            <person name="Tamura T."/>
        </authorList>
    </citation>
    <scope>NUCLEOTIDE SEQUENCE</scope>
    <source>
        <strain evidence="1">NBRC 108556</strain>
    </source>
</reference>
<keyword evidence="2" id="KW-1185">Reference proteome</keyword>
<name>A0A919K5V9_9ACTN</name>
<dbReference type="Proteomes" id="UP000636960">
    <property type="component" value="Unassembled WGS sequence"/>
</dbReference>
<evidence type="ECO:0000313" key="1">
    <source>
        <dbReference type="EMBL" id="GIE99372.1"/>
    </source>
</evidence>